<organism evidence="1 2">
    <name type="scientific">Peptostreptococcus anaerobius</name>
    <dbReference type="NCBI Taxonomy" id="1261"/>
    <lineage>
        <taxon>Bacteria</taxon>
        <taxon>Bacillati</taxon>
        <taxon>Bacillota</taxon>
        <taxon>Clostridia</taxon>
        <taxon>Peptostreptococcales</taxon>
        <taxon>Peptostreptococcaceae</taxon>
        <taxon>Peptostreptococcus</taxon>
    </lineage>
</organism>
<reference evidence="1 2" key="1">
    <citation type="submission" date="2018-06" db="EMBL/GenBank/DDBJ databases">
        <authorList>
            <consortium name="Pathogen Informatics"/>
            <person name="Doyle S."/>
        </authorList>
    </citation>
    <scope>NUCLEOTIDE SEQUENCE [LARGE SCALE GENOMIC DNA]</scope>
    <source>
        <strain evidence="1 2">NCTC11460</strain>
    </source>
</reference>
<dbReference type="Proteomes" id="UP000255101">
    <property type="component" value="Unassembled WGS sequence"/>
</dbReference>
<dbReference type="GeneID" id="79842504"/>
<evidence type="ECO:0000313" key="2">
    <source>
        <dbReference type="Proteomes" id="UP000255101"/>
    </source>
</evidence>
<gene>
    <name evidence="1" type="ORF">NCTC11460_00271</name>
</gene>
<proteinExistence type="predicted"/>
<accession>A0A379CE73</accession>
<dbReference type="RefSeq" id="WP_002843520.1">
    <property type="nucleotide sequence ID" value="NZ_JADMXM010000013.1"/>
</dbReference>
<protein>
    <submittedName>
        <fullName evidence="1">Uncharacterized protein</fullName>
    </submittedName>
</protein>
<dbReference type="AlphaFoldDB" id="A0A379CE73"/>
<sequence>MVSLEEMRRAEGHQIRIVYINGESNEDYCSYYMHPANDEEEALIFIGEHFEAEQSDIESITILD</sequence>
<name>A0A379CE73_9FIRM</name>
<dbReference type="EMBL" id="UGTB01000004">
    <property type="protein sequence ID" value="SUB60369.1"/>
    <property type="molecule type" value="Genomic_DNA"/>
</dbReference>
<evidence type="ECO:0000313" key="1">
    <source>
        <dbReference type="EMBL" id="SUB60369.1"/>
    </source>
</evidence>